<protein>
    <recommendedName>
        <fullName evidence="3">Carboxylic ester hydrolase</fullName>
        <ecNumber evidence="3">3.1.1.-</ecNumber>
    </recommendedName>
</protein>
<organism evidence="5 6">
    <name type="scientific">Stachybotrys elegans</name>
    <dbReference type="NCBI Taxonomy" id="80388"/>
    <lineage>
        <taxon>Eukaryota</taxon>
        <taxon>Fungi</taxon>
        <taxon>Dikarya</taxon>
        <taxon>Ascomycota</taxon>
        <taxon>Pezizomycotina</taxon>
        <taxon>Sordariomycetes</taxon>
        <taxon>Hypocreomycetidae</taxon>
        <taxon>Hypocreales</taxon>
        <taxon>Stachybotryaceae</taxon>
        <taxon>Stachybotrys</taxon>
    </lineage>
</organism>
<proteinExistence type="inferred from homology"/>
<dbReference type="InterPro" id="IPR050309">
    <property type="entry name" value="Type-B_Carboxylest/Lipase"/>
</dbReference>
<name>A0A8K0WUU6_9HYPO</name>
<keyword evidence="2 3" id="KW-0378">Hydrolase</keyword>
<accession>A0A8K0WUU6</accession>
<dbReference type="InterPro" id="IPR019826">
    <property type="entry name" value="Carboxylesterase_B_AS"/>
</dbReference>
<dbReference type="InterPro" id="IPR029058">
    <property type="entry name" value="AB_hydrolase_fold"/>
</dbReference>
<feature type="domain" description="Carboxylesterase type B" evidence="4">
    <location>
        <begin position="14"/>
        <end position="504"/>
    </location>
</feature>
<dbReference type="EC" id="3.1.1.-" evidence="3"/>
<comment type="similarity">
    <text evidence="1 3">Belongs to the type-B carboxylesterase/lipase family.</text>
</comment>
<comment type="caution">
    <text evidence="5">The sequence shown here is derived from an EMBL/GenBank/DDBJ whole genome shotgun (WGS) entry which is preliminary data.</text>
</comment>
<evidence type="ECO:0000313" key="6">
    <source>
        <dbReference type="Proteomes" id="UP000813444"/>
    </source>
</evidence>
<dbReference type="PROSITE" id="PS00122">
    <property type="entry name" value="CARBOXYLESTERASE_B_1"/>
    <property type="match status" value="1"/>
</dbReference>
<evidence type="ECO:0000256" key="2">
    <source>
        <dbReference type="ARBA" id="ARBA00022801"/>
    </source>
</evidence>
<evidence type="ECO:0000256" key="1">
    <source>
        <dbReference type="ARBA" id="ARBA00005964"/>
    </source>
</evidence>
<dbReference type="Gene3D" id="3.40.50.1820">
    <property type="entry name" value="alpha/beta hydrolase"/>
    <property type="match status" value="1"/>
</dbReference>
<dbReference type="AlphaFoldDB" id="A0A8K0WUU6"/>
<dbReference type="GO" id="GO:0016787">
    <property type="term" value="F:hydrolase activity"/>
    <property type="evidence" value="ECO:0007669"/>
    <property type="project" value="UniProtKB-KW"/>
</dbReference>
<dbReference type="Pfam" id="PF00135">
    <property type="entry name" value="COesterase"/>
    <property type="match status" value="1"/>
</dbReference>
<dbReference type="PANTHER" id="PTHR11559">
    <property type="entry name" value="CARBOXYLESTERASE"/>
    <property type="match status" value="1"/>
</dbReference>
<gene>
    <name evidence="5" type="ORF">B0I35DRAFT_348588</name>
</gene>
<evidence type="ECO:0000256" key="3">
    <source>
        <dbReference type="RuleBase" id="RU361235"/>
    </source>
</evidence>
<dbReference type="EMBL" id="JAGPNK010000003">
    <property type="protein sequence ID" value="KAH7324393.1"/>
    <property type="molecule type" value="Genomic_DNA"/>
</dbReference>
<evidence type="ECO:0000313" key="5">
    <source>
        <dbReference type="EMBL" id="KAH7324393.1"/>
    </source>
</evidence>
<evidence type="ECO:0000259" key="4">
    <source>
        <dbReference type="Pfam" id="PF00135"/>
    </source>
</evidence>
<dbReference type="InterPro" id="IPR002018">
    <property type="entry name" value="CarbesteraseB"/>
</dbReference>
<dbReference type="Proteomes" id="UP000813444">
    <property type="component" value="Unassembled WGS sequence"/>
</dbReference>
<reference evidence="5" key="1">
    <citation type="journal article" date="2021" name="Nat. Commun.">
        <title>Genetic determinants of endophytism in the Arabidopsis root mycobiome.</title>
        <authorList>
            <person name="Mesny F."/>
            <person name="Miyauchi S."/>
            <person name="Thiergart T."/>
            <person name="Pickel B."/>
            <person name="Atanasova L."/>
            <person name="Karlsson M."/>
            <person name="Huettel B."/>
            <person name="Barry K.W."/>
            <person name="Haridas S."/>
            <person name="Chen C."/>
            <person name="Bauer D."/>
            <person name="Andreopoulos W."/>
            <person name="Pangilinan J."/>
            <person name="LaButti K."/>
            <person name="Riley R."/>
            <person name="Lipzen A."/>
            <person name="Clum A."/>
            <person name="Drula E."/>
            <person name="Henrissat B."/>
            <person name="Kohler A."/>
            <person name="Grigoriev I.V."/>
            <person name="Martin F.M."/>
            <person name="Hacquard S."/>
        </authorList>
    </citation>
    <scope>NUCLEOTIDE SEQUENCE</scope>
    <source>
        <strain evidence="5">MPI-CAGE-CH-0235</strain>
    </source>
</reference>
<sequence length="555" mass="59190">MSDSHDTKHAPCAAITVESGRLSGLRLSNGTRAFLGVPYAAPPVGELRWRPPQSPHPWDGVRAADRFGPSSIQFPPPATSLYSGGETEFSEDCLYLNVYTGSESATDDKRPVMVWFHIGAFMWGSAAHPWFDGTGLAAAGVTVVTANYRLGRLGFLAHPELTAESRSRASGNYGIMDQIAALKWVQRNIEAFGGDAKNVTIGGASAGGASVHLLRCAPTARPLFSKAICDGGPGLAPPADGHGHVATYMTLGAAEKAGAELLDALGVSSISQLREVPAEDIMRCQMSRAQGPWKSAMGPSSISLSAFDTANPIIDGNIVPESPLAMFLSGSVADVPLLAGNAGNESSGMPYLDSLAAYQAFADEAFGHHAKDLLRLYPSKTDSEARAATASLLADQCFVWPTWTSARLQAGRMRSPAWYYRSARAPPIPPDADLIERDHAGAFHVSPAIYAFGSLGAAKWDWDDGDRALSARVVQAWVRFMQTGDPNGMPGEQQHAVDYWPALNPGGGGDSIMIWDVESRSGAPGSRFLDMVAFWDGYYGLRGSMSGRWRYPDVP</sequence>
<keyword evidence="6" id="KW-1185">Reference proteome</keyword>
<dbReference type="SUPFAM" id="SSF53474">
    <property type="entry name" value="alpha/beta-Hydrolases"/>
    <property type="match status" value="1"/>
</dbReference>
<dbReference type="OrthoDB" id="408631at2759"/>